<name>A0A1F5RW68_9BACT</name>
<dbReference type="PANTHER" id="PTHR42837">
    <property type="entry name" value="REGULATOR OF SIGMA-E PROTEASE RSEP"/>
    <property type="match status" value="1"/>
</dbReference>
<dbReference type="Pfam" id="PF17820">
    <property type="entry name" value="PDZ_6"/>
    <property type="match status" value="1"/>
</dbReference>
<keyword evidence="9 11" id="KW-0482">Metalloprotease</keyword>
<keyword evidence="11" id="KW-0479">Metal-binding</keyword>
<proteinExistence type="inferred from homology"/>
<dbReference type="CDD" id="cd06163">
    <property type="entry name" value="S2P-M50_PDZ_RseP-like"/>
    <property type="match status" value="1"/>
</dbReference>
<dbReference type="Gene3D" id="2.30.42.10">
    <property type="match status" value="1"/>
</dbReference>
<dbReference type="Proteomes" id="UP000177878">
    <property type="component" value="Unassembled WGS sequence"/>
</dbReference>
<organism evidence="13 14">
    <name type="scientific">Candidatus Falkowbacteria bacterium RIFCSPLOWO2_02_FULL_45_15</name>
    <dbReference type="NCBI Taxonomy" id="1797988"/>
    <lineage>
        <taxon>Bacteria</taxon>
        <taxon>Candidatus Falkowiibacteriota</taxon>
    </lineage>
</organism>
<dbReference type="InterPro" id="IPR001478">
    <property type="entry name" value="PDZ"/>
</dbReference>
<evidence type="ECO:0000256" key="11">
    <source>
        <dbReference type="RuleBase" id="RU362031"/>
    </source>
</evidence>
<feature type="transmembrane region" description="Helical" evidence="11">
    <location>
        <begin position="295"/>
        <end position="317"/>
    </location>
</feature>
<evidence type="ECO:0000256" key="5">
    <source>
        <dbReference type="ARBA" id="ARBA00022692"/>
    </source>
</evidence>
<dbReference type="AlphaFoldDB" id="A0A1F5RW68"/>
<dbReference type="GO" id="GO:0016020">
    <property type="term" value="C:membrane"/>
    <property type="evidence" value="ECO:0007669"/>
    <property type="project" value="UniProtKB-SubCell"/>
</dbReference>
<evidence type="ECO:0000256" key="4">
    <source>
        <dbReference type="ARBA" id="ARBA00022670"/>
    </source>
</evidence>
<dbReference type="InterPro" id="IPR041489">
    <property type="entry name" value="PDZ_6"/>
</dbReference>
<comment type="similarity">
    <text evidence="3 11">Belongs to the peptidase M50B family.</text>
</comment>
<evidence type="ECO:0000256" key="2">
    <source>
        <dbReference type="ARBA" id="ARBA00004141"/>
    </source>
</evidence>
<keyword evidence="10 11" id="KW-0472">Membrane</keyword>
<evidence type="ECO:0000256" key="7">
    <source>
        <dbReference type="ARBA" id="ARBA00022833"/>
    </source>
</evidence>
<evidence type="ECO:0000256" key="8">
    <source>
        <dbReference type="ARBA" id="ARBA00022989"/>
    </source>
</evidence>
<feature type="transmembrane region" description="Helical" evidence="11">
    <location>
        <begin position="6"/>
        <end position="25"/>
    </location>
</feature>
<dbReference type="GO" id="GO:0046872">
    <property type="term" value="F:metal ion binding"/>
    <property type="evidence" value="ECO:0007669"/>
    <property type="project" value="UniProtKB-KW"/>
</dbReference>
<accession>A0A1F5RW68</accession>
<dbReference type="InterPro" id="IPR036034">
    <property type="entry name" value="PDZ_sf"/>
</dbReference>
<reference evidence="13 14" key="1">
    <citation type="journal article" date="2016" name="Nat. Commun.">
        <title>Thousands of microbial genomes shed light on interconnected biogeochemical processes in an aquifer system.</title>
        <authorList>
            <person name="Anantharaman K."/>
            <person name="Brown C.T."/>
            <person name="Hug L.A."/>
            <person name="Sharon I."/>
            <person name="Castelle C.J."/>
            <person name="Probst A.J."/>
            <person name="Thomas B.C."/>
            <person name="Singh A."/>
            <person name="Wilkins M.J."/>
            <person name="Karaoz U."/>
            <person name="Brodie E.L."/>
            <person name="Williams K.H."/>
            <person name="Hubbard S.S."/>
            <person name="Banfield J.F."/>
        </authorList>
    </citation>
    <scope>NUCLEOTIDE SEQUENCE [LARGE SCALE GENOMIC DNA]</scope>
</reference>
<dbReference type="Pfam" id="PF02163">
    <property type="entry name" value="Peptidase_M50"/>
    <property type="match status" value="2"/>
</dbReference>
<dbReference type="CDD" id="cd23081">
    <property type="entry name" value="cpPDZ_EcRseP-like"/>
    <property type="match status" value="1"/>
</dbReference>
<dbReference type="PROSITE" id="PS50106">
    <property type="entry name" value="PDZ"/>
    <property type="match status" value="1"/>
</dbReference>
<evidence type="ECO:0000256" key="6">
    <source>
        <dbReference type="ARBA" id="ARBA00022801"/>
    </source>
</evidence>
<comment type="caution">
    <text evidence="13">The sequence shown here is derived from an EMBL/GenBank/DDBJ whole genome shotgun (WGS) entry which is preliminary data.</text>
</comment>
<keyword evidence="6 11" id="KW-0378">Hydrolase</keyword>
<evidence type="ECO:0000313" key="14">
    <source>
        <dbReference type="Proteomes" id="UP000177878"/>
    </source>
</evidence>
<evidence type="ECO:0000259" key="12">
    <source>
        <dbReference type="PROSITE" id="PS50106"/>
    </source>
</evidence>
<evidence type="ECO:0000256" key="10">
    <source>
        <dbReference type="ARBA" id="ARBA00023136"/>
    </source>
</evidence>
<dbReference type="InterPro" id="IPR008915">
    <property type="entry name" value="Peptidase_M50"/>
</dbReference>
<dbReference type="EMBL" id="MFFV01000051">
    <property type="protein sequence ID" value="OGF18638.1"/>
    <property type="molecule type" value="Genomic_DNA"/>
</dbReference>
<dbReference type="GO" id="GO:0004222">
    <property type="term" value="F:metalloendopeptidase activity"/>
    <property type="evidence" value="ECO:0007669"/>
    <property type="project" value="InterPro"/>
</dbReference>
<dbReference type="PANTHER" id="PTHR42837:SF2">
    <property type="entry name" value="MEMBRANE METALLOPROTEASE ARASP2, CHLOROPLASTIC-RELATED"/>
    <property type="match status" value="1"/>
</dbReference>
<sequence length="386" mass="42134">MFITIIIFIILLSILVFVHELGHFVTARFFGVKAEEFGFGFPPRLAGIYKSLENKWKFVWGSREVADSSGTIYSLNWLPLGGFVKIKGEQGESRGDKDSLANQPIWRRAVILSAGVAMNLVTAAVFLAVGFMAGLPQALDNVSGGANVAQRNLQIIQVLPDSPAQAAGLKMGDSVIALNGQPVRTYQELSGLVSARAGQKLQYQIKRGQEELRLEITPQLMSDGGKVGIGIAVAETGIVSYPWYQAVWEGIKSTLIMSWYIIVAFVLIIKDLFVGHPIAAELSGPVGIAVMTGQVVNLGFVYMLQFAAVLSINLAVINYAPFPALDGGRVLFLLIEKLRGRAVPEKVEAIIHNIGFALLMLLVVIVTFKDVFKFSDKFLSLFQKIF</sequence>
<protein>
    <recommendedName>
        <fullName evidence="11">Zinc metalloprotease</fullName>
        <ecNumber evidence="11">3.4.24.-</ecNumber>
    </recommendedName>
</protein>
<gene>
    <name evidence="13" type="ORF">A3I35_00755</name>
</gene>
<dbReference type="InterPro" id="IPR004387">
    <property type="entry name" value="Pept_M50_Zn"/>
</dbReference>
<dbReference type="STRING" id="1797988.A3I35_00755"/>
<keyword evidence="4 13" id="KW-0645">Protease</keyword>
<evidence type="ECO:0000313" key="13">
    <source>
        <dbReference type="EMBL" id="OGF18638.1"/>
    </source>
</evidence>
<evidence type="ECO:0000256" key="1">
    <source>
        <dbReference type="ARBA" id="ARBA00001947"/>
    </source>
</evidence>
<feature type="domain" description="PDZ" evidence="12">
    <location>
        <begin position="145"/>
        <end position="220"/>
    </location>
</feature>
<keyword evidence="8 11" id="KW-1133">Transmembrane helix</keyword>
<dbReference type="GO" id="GO:0006508">
    <property type="term" value="P:proteolysis"/>
    <property type="evidence" value="ECO:0007669"/>
    <property type="project" value="UniProtKB-KW"/>
</dbReference>
<dbReference type="EC" id="3.4.24.-" evidence="11"/>
<comment type="subcellular location">
    <subcellularLocation>
        <location evidence="2">Membrane</location>
        <topology evidence="2">Multi-pass membrane protein</topology>
    </subcellularLocation>
</comment>
<feature type="transmembrane region" description="Helical" evidence="11">
    <location>
        <begin position="349"/>
        <end position="368"/>
    </location>
</feature>
<feature type="transmembrane region" description="Helical" evidence="11">
    <location>
        <begin position="256"/>
        <end position="274"/>
    </location>
</feature>
<feature type="transmembrane region" description="Helical" evidence="11">
    <location>
        <begin position="109"/>
        <end position="133"/>
    </location>
</feature>
<comment type="cofactor">
    <cofactor evidence="1 11">
        <name>Zn(2+)</name>
        <dbReference type="ChEBI" id="CHEBI:29105"/>
    </cofactor>
</comment>
<keyword evidence="5 11" id="KW-0812">Transmembrane</keyword>
<dbReference type="NCBIfam" id="TIGR00054">
    <property type="entry name" value="RIP metalloprotease RseP"/>
    <property type="match status" value="1"/>
</dbReference>
<evidence type="ECO:0000256" key="3">
    <source>
        <dbReference type="ARBA" id="ARBA00007931"/>
    </source>
</evidence>
<dbReference type="SMART" id="SM00228">
    <property type="entry name" value="PDZ"/>
    <property type="match status" value="1"/>
</dbReference>
<keyword evidence="7 11" id="KW-0862">Zinc</keyword>
<dbReference type="SUPFAM" id="SSF50156">
    <property type="entry name" value="PDZ domain-like"/>
    <property type="match status" value="1"/>
</dbReference>
<evidence type="ECO:0000256" key="9">
    <source>
        <dbReference type="ARBA" id="ARBA00023049"/>
    </source>
</evidence>